<dbReference type="InterPro" id="IPR007110">
    <property type="entry name" value="Ig-like_dom"/>
</dbReference>
<protein>
    <recommendedName>
        <fullName evidence="9">Ig-like domain-containing protein</fullName>
    </recommendedName>
</protein>
<evidence type="ECO:0000256" key="7">
    <source>
        <dbReference type="ARBA" id="ARBA00023180"/>
    </source>
</evidence>
<dbReference type="InterPro" id="IPR003599">
    <property type="entry name" value="Ig_sub"/>
</dbReference>
<dbReference type="Gene3D" id="2.60.40.10">
    <property type="entry name" value="Immunoglobulins"/>
    <property type="match status" value="2"/>
</dbReference>
<keyword evidence="2" id="KW-1003">Cell membrane</keyword>
<evidence type="ECO:0000259" key="9">
    <source>
        <dbReference type="PROSITE" id="PS50835"/>
    </source>
</evidence>
<proteinExistence type="predicted"/>
<reference evidence="10" key="1">
    <citation type="submission" date="2022-12" db="EMBL/GenBank/DDBJ databases">
        <title>Genome assemblies of Blomia tropicalis.</title>
        <authorList>
            <person name="Cui Y."/>
        </authorList>
    </citation>
    <scope>NUCLEOTIDE SEQUENCE</scope>
    <source>
        <tissue evidence="10">Adult mites</tissue>
    </source>
</reference>
<evidence type="ECO:0000313" key="11">
    <source>
        <dbReference type="Proteomes" id="UP001142055"/>
    </source>
</evidence>
<gene>
    <name evidence="10" type="ORF">RDWZM_006717</name>
</gene>
<evidence type="ECO:0000256" key="3">
    <source>
        <dbReference type="ARBA" id="ARBA00022729"/>
    </source>
</evidence>
<comment type="subcellular location">
    <subcellularLocation>
        <location evidence="1">Cell membrane</location>
    </subcellularLocation>
</comment>
<dbReference type="AlphaFoldDB" id="A0A9Q0M846"/>
<evidence type="ECO:0000313" key="10">
    <source>
        <dbReference type="EMBL" id="KAJ6220905.1"/>
    </source>
</evidence>
<dbReference type="FunFam" id="2.60.40.10:FF:000328">
    <property type="entry name" value="CLUMA_CG000981, isoform A"/>
    <property type="match status" value="1"/>
</dbReference>
<dbReference type="SMART" id="SM00408">
    <property type="entry name" value="IGc2"/>
    <property type="match status" value="2"/>
</dbReference>
<evidence type="ECO:0000256" key="2">
    <source>
        <dbReference type="ARBA" id="ARBA00022475"/>
    </source>
</evidence>
<sequence>MRGQVGHLEVNVPPSFVEQSTSSDVDIREGFPASLRCTANGRPKPEISWRREDGNPISLALSNQTAKAVTVAMIKGNYLNISKSNRLHSGAYLCIASNGIPSPISKRIFLGISFPPSIWNNKESVGVYVGSSAILECNLEAYPRPTVYWKKDDQMPPIIHSDQKHEITLIDGNTSYRFILRLRIVNVHKSDIGKYTCMAKNTYGEEKSVVQVYEIERRVVPTQKAVQSLSKSIFMDLFTTKDPVPQAKPPETKPQQTKVTHKVTDNFNLNHESLSPETDLEYETNFISPDRSGGKKFETMASSGANENKVTTMMMSIIGWLILLQLSSTCLIMERVFVL</sequence>
<keyword evidence="4" id="KW-0677">Repeat</keyword>
<evidence type="ECO:0000256" key="5">
    <source>
        <dbReference type="ARBA" id="ARBA00023136"/>
    </source>
</evidence>
<dbReference type="Proteomes" id="UP001142055">
    <property type="component" value="Chromosome 2"/>
</dbReference>
<dbReference type="Pfam" id="PF13927">
    <property type="entry name" value="Ig_3"/>
    <property type="match status" value="2"/>
</dbReference>
<feature type="domain" description="Ig-like" evidence="9">
    <location>
        <begin position="14"/>
        <end position="105"/>
    </location>
</feature>
<dbReference type="OMA" id="CMAKNTY"/>
<dbReference type="FunFam" id="2.60.40.10:FF:000032">
    <property type="entry name" value="palladin isoform X1"/>
    <property type="match status" value="1"/>
</dbReference>
<dbReference type="PANTHER" id="PTHR12231">
    <property type="entry name" value="CTX-RELATED TYPE I TRANSMEMBRANE PROTEIN"/>
    <property type="match status" value="1"/>
</dbReference>
<dbReference type="InterPro" id="IPR036179">
    <property type="entry name" value="Ig-like_dom_sf"/>
</dbReference>
<organism evidence="10 11">
    <name type="scientific">Blomia tropicalis</name>
    <name type="common">Mite</name>
    <dbReference type="NCBI Taxonomy" id="40697"/>
    <lineage>
        <taxon>Eukaryota</taxon>
        <taxon>Metazoa</taxon>
        <taxon>Ecdysozoa</taxon>
        <taxon>Arthropoda</taxon>
        <taxon>Chelicerata</taxon>
        <taxon>Arachnida</taxon>
        <taxon>Acari</taxon>
        <taxon>Acariformes</taxon>
        <taxon>Sarcoptiformes</taxon>
        <taxon>Astigmata</taxon>
        <taxon>Glycyphagoidea</taxon>
        <taxon>Echimyopodidae</taxon>
        <taxon>Blomia</taxon>
    </lineage>
</organism>
<accession>A0A9Q0M846</accession>
<dbReference type="InterPro" id="IPR003598">
    <property type="entry name" value="Ig_sub2"/>
</dbReference>
<keyword evidence="3" id="KW-0732">Signal</keyword>
<keyword evidence="8" id="KW-0393">Immunoglobulin domain</keyword>
<dbReference type="SUPFAM" id="SSF48726">
    <property type="entry name" value="Immunoglobulin"/>
    <property type="match status" value="2"/>
</dbReference>
<evidence type="ECO:0000256" key="6">
    <source>
        <dbReference type="ARBA" id="ARBA00023157"/>
    </source>
</evidence>
<dbReference type="PANTHER" id="PTHR12231:SF253">
    <property type="entry name" value="DPR-INTERACTING PROTEIN ETA, ISOFORM B-RELATED"/>
    <property type="match status" value="1"/>
</dbReference>
<keyword evidence="6" id="KW-1015">Disulfide bond</keyword>
<dbReference type="EMBL" id="JAPWDV010000002">
    <property type="protein sequence ID" value="KAJ6220905.1"/>
    <property type="molecule type" value="Genomic_DNA"/>
</dbReference>
<evidence type="ECO:0000256" key="1">
    <source>
        <dbReference type="ARBA" id="ARBA00004236"/>
    </source>
</evidence>
<evidence type="ECO:0000256" key="4">
    <source>
        <dbReference type="ARBA" id="ARBA00022737"/>
    </source>
</evidence>
<dbReference type="GO" id="GO:0005886">
    <property type="term" value="C:plasma membrane"/>
    <property type="evidence" value="ECO:0007669"/>
    <property type="project" value="UniProtKB-SubCell"/>
</dbReference>
<dbReference type="InterPro" id="IPR013783">
    <property type="entry name" value="Ig-like_fold"/>
</dbReference>
<comment type="caution">
    <text evidence="10">The sequence shown here is derived from an EMBL/GenBank/DDBJ whole genome shotgun (WGS) entry which is preliminary data.</text>
</comment>
<name>A0A9Q0M846_BLOTA</name>
<dbReference type="SMART" id="SM00409">
    <property type="entry name" value="IG"/>
    <property type="match status" value="2"/>
</dbReference>
<evidence type="ECO:0000256" key="8">
    <source>
        <dbReference type="ARBA" id="ARBA00023319"/>
    </source>
</evidence>
<keyword evidence="11" id="KW-1185">Reference proteome</keyword>
<dbReference type="GO" id="GO:0043005">
    <property type="term" value="C:neuron projection"/>
    <property type="evidence" value="ECO:0007669"/>
    <property type="project" value="TreeGrafter"/>
</dbReference>
<keyword evidence="5" id="KW-0472">Membrane</keyword>
<dbReference type="PROSITE" id="PS50835">
    <property type="entry name" value="IG_LIKE"/>
    <property type="match status" value="2"/>
</dbReference>
<dbReference type="InterPro" id="IPR051170">
    <property type="entry name" value="Neural/epithelial_adhesion"/>
</dbReference>
<keyword evidence="7" id="KW-0325">Glycoprotein</keyword>
<feature type="domain" description="Ig-like" evidence="9">
    <location>
        <begin position="116"/>
        <end position="210"/>
    </location>
</feature>